<feature type="compositionally biased region" description="Basic and acidic residues" evidence="1">
    <location>
        <begin position="237"/>
        <end position="252"/>
    </location>
</feature>
<organism evidence="3 4">
    <name type="scientific">Chenopodium quinoa</name>
    <name type="common">Quinoa</name>
    <dbReference type="NCBI Taxonomy" id="63459"/>
    <lineage>
        <taxon>Eukaryota</taxon>
        <taxon>Viridiplantae</taxon>
        <taxon>Streptophyta</taxon>
        <taxon>Embryophyta</taxon>
        <taxon>Tracheophyta</taxon>
        <taxon>Spermatophyta</taxon>
        <taxon>Magnoliopsida</taxon>
        <taxon>eudicotyledons</taxon>
        <taxon>Gunneridae</taxon>
        <taxon>Pentapetalae</taxon>
        <taxon>Caryophyllales</taxon>
        <taxon>Chenopodiaceae</taxon>
        <taxon>Chenopodioideae</taxon>
        <taxon>Atripliceae</taxon>
        <taxon>Chenopodium</taxon>
    </lineage>
</organism>
<accession>A0A803LUH4</accession>
<feature type="compositionally biased region" description="Low complexity" evidence="1">
    <location>
        <begin position="452"/>
        <end position="461"/>
    </location>
</feature>
<feature type="region of interest" description="Disordered" evidence="1">
    <location>
        <begin position="614"/>
        <end position="646"/>
    </location>
</feature>
<dbReference type="Proteomes" id="UP000596660">
    <property type="component" value="Unplaced"/>
</dbReference>
<sequence length="759" mass="82176">MSVSDEGKLDEVDFSWGLKKGLGGKDGDLQMYHSFTYDGVEYFLYDSVYLFKDGVPEPYIGKLIQIYERPNEERKVKVLWFFRPSEVSNFLGGVNVLENELFLATGFGKGLANINPLEAIAGKCNVVCISKDQRNRQPSTEEVKTAHFVFYRTFDVQHSTISDVLGETIATVKVSYLLNINDFSLSSHAKLDSGNTVVKIENSPNSVENTLVAENAVENDAIVGSLTSNDDDGAEDILDKSKSCPPKNREDVQCDDTGLKKGLKKNLVSNKDYVGAYENVLFDAGVSSFLVKDDRLSNKKGVPISDNRGSVDLCETKVVLGSGQKTRLRSTYSKQTEVDKVTEFAAKTGPSSSGTLLKSKLEKSVYPSDERAKNHGQKSVADFGAMVERPTKKLTGNVAPLPSSNDKVSQSSGIAAETIDKRKMIKFVNPSGGKAINLRLKSRDDCGKGDGSDSVPSSSVSEKGKKEVKMGIQIGTGLVRKLKSVNDSGALEERPSKKLKHSVINPLPLDDGGRFNAHNSASVSAANNNASEPSGVAAKTTNKSKLSKQLVGRSSGIPKMLKSTSITESKPVGKLLKMSTRQHVGNAAEISDSRQLDRGTSHGLPKTRKYKNVISEKSSDKASKTGAMLSKDMRKSALASRTSDKAPQYNKVESGCGVGLDGTKDGLTHLKSKGKVEDKSNLKLNRASIKQAKVMGAYAYGHLIEVTQRPPGYVPKFASIKCNASSVNVLVEDMISCNSENLFMYGPEMLLPKLVMDVA</sequence>
<proteinExistence type="predicted"/>
<dbReference type="GO" id="GO:0003682">
    <property type="term" value="F:chromatin binding"/>
    <property type="evidence" value="ECO:0007669"/>
    <property type="project" value="InterPro"/>
</dbReference>
<evidence type="ECO:0000313" key="4">
    <source>
        <dbReference type="Proteomes" id="UP000596660"/>
    </source>
</evidence>
<evidence type="ECO:0000259" key="2">
    <source>
        <dbReference type="PROSITE" id="PS51038"/>
    </source>
</evidence>
<feature type="region of interest" description="Disordered" evidence="1">
    <location>
        <begin position="524"/>
        <end position="553"/>
    </location>
</feature>
<dbReference type="PANTHER" id="PTHR47073:SF2">
    <property type="entry name" value="PROTEIN ANTI-SILENCING 1"/>
    <property type="match status" value="1"/>
</dbReference>
<reference evidence="3" key="1">
    <citation type="journal article" date="2017" name="Nature">
        <title>The genome of Chenopodium quinoa.</title>
        <authorList>
            <person name="Jarvis D.E."/>
            <person name="Ho Y.S."/>
            <person name="Lightfoot D.J."/>
            <person name="Schmoeckel S.M."/>
            <person name="Li B."/>
            <person name="Borm T.J.A."/>
            <person name="Ohyanagi H."/>
            <person name="Mineta K."/>
            <person name="Michell C.T."/>
            <person name="Saber N."/>
            <person name="Kharbatia N.M."/>
            <person name="Rupper R.R."/>
            <person name="Sharp A.R."/>
            <person name="Dally N."/>
            <person name="Boughton B.A."/>
            <person name="Woo Y.H."/>
            <person name="Gao G."/>
            <person name="Schijlen E.G.W.M."/>
            <person name="Guo X."/>
            <person name="Momin A.A."/>
            <person name="Negrao S."/>
            <person name="Al-Babili S."/>
            <person name="Gehring C."/>
            <person name="Roessner U."/>
            <person name="Jung C."/>
            <person name="Murphy K."/>
            <person name="Arold S.T."/>
            <person name="Gojobori T."/>
            <person name="van der Linden C.G."/>
            <person name="van Loo E.N."/>
            <person name="Jellen E.N."/>
            <person name="Maughan P.J."/>
            <person name="Tester M."/>
        </authorList>
    </citation>
    <scope>NUCLEOTIDE SEQUENCE [LARGE SCALE GENOMIC DNA]</scope>
    <source>
        <strain evidence="3">cv. PI 614886</strain>
    </source>
</reference>
<dbReference type="EnsemblPlants" id="AUR62018868-RA">
    <property type="protein sequence ID" value="AUR62018868-RA:cds"/>
    <property type="gene ID" value="AUR62018868"/>
</dbReference>
<dbReference type="PANTHER" id="PTHR47073">
    <property type="entry name" value="PROTEIN ANTI-SILENCING 1"/>
    <property type="match status" value="1"/>
</dbReference>
<feature type="compositionally biased region" description="Low complexity" evidence="1">
    <location>
        <begin position="524"/>
        <end position="534"/>
    </location>
</feature>
<dbReference type="InterPro" id="IPR001025">
    <property type="entry name" value="BAH_dom"/>
</dbReference>
<feature type="region of interest" description="Disordered" evidence="1">
    <location>
        <begin position="443"/>
        <end position="467"/>
    </location>
</feature>
<dbReference type="Pfam" id="PF01426">
    <property type="entry name" value="BAH"/>
    <property type="match status" value="1"/>
</dbReference>
<dbReference type="InterPro" id="IPR043151">
    <property type="entry name" value="BAH_sf"/>
</dbReference>
<evidence type="ECO:0000313" key="3">
    <source>
        <dbReference type="EnsemblPlants" id="AUR62018868-RA:cds"/>
    </source>
</evidence>
<dbReference type="Gramene" id="AUR62018868-RA">
    <property type="protein sequence ID" value="AUR62018868-RA:cds"/>
    <property type="gene ID" value="AUR62018868"/>
</dbReference>
<dbReference type="PROSITE" id="PS51038">
    <property type="entry name" value="BAH"/>
    <property type="match status" value="1"/>
</dbReference>
<name>A0A803LUH4_CHEQI</name>
<feature type="region of interest" description="Disordered" evidence="1">
    <location>
        <begin position="227"/>
        <end position="253"/>
    </location>
</feature>
<keyword evidence="4" id="KW-1185">Reference proteome</keyword>
<reference evidence="3" key="2">
    <citation type="submission" date="2021-03" db="UniProtKB">
        <authorList>
            <consortium name="EnsemblPlants"/>
        </authorList>
    </citation>
    <scope>IDENTIFICATION</scope>
</reference>
<protein>
    <recommendedName>
        <fullName evidence="2">BAH domain-containing protein</fullName>
    </recommendedName>
</protein>
<dbReference type="Gene3D" id="2.30.30.490">
    <property type="match status" value="1"/>
</dbReference>
<feature type="domain" description="BAH" evidence="2">
    <location>
        <begin position="40"/>
        <end position="165"/>
    </location>
</feature>
<dbReference type="GO" id="GO:0003723">
    <property type="term" value="F:RNA binding"/>
    <property type="evidence" value="ECO:0007669"/>
    <property type="project" value="TreeGrafter"/>
</dbReference>
<dbReference type="FunFam" id="2.30.30.490:FF:000017">
    <property type="entry name" value="Bromo-adjacent homology (BAH) domain-containing protein"/>
    <property type="match status" value="1"/>
</dbReference>
<dbReference type="AlphaFoldDB" id="A0A803LUH4"/>
<evidence type="ECO:0000256" key="1">
    <source>
        <dbReference type="SAM" id="MobiDB-lite"/>
    </source>
</evidence>